<dbReference type="EMBL" id="LYOR01000001">
    <property type="protein sequence ID" value="OFV66863.1"/>
    <property type="molecule type" value="Genomic_DNA"/>
</dbReference>
<dbReference type="SUPFAM" id="SSF48592">
    <property type="entry name" value="GroEL equatorial domain-like"/>
    <property type="match status" value="1"/>
</dbReference>
<gene>
    <name evidence="6" type="ORF">ENI32_06370</name>
    <name evidence="7" type="ORF">SBU_000156</name>
</gene>
<dbReference type="Proteomes" id="UP000885936">
    <property type="component" value="Unassembled WGS sequence"/>
</dbReference>
<evidence type="ECO:0000256" key="1">
    <source>
        <dbReference type="ARBA" id="ARBA00008020"/>
    </source>
</evidence>
<dbReference type="PATRIC" id="fig|1839936.3.peg.156"/>
<dbReference type="InterPro" id="IPR027413">
    <property type="entry name" value="GROEL-like_equatorial_sf"/>
</dbReference>
<dbReference type="InterPro" id="IPR027410">
    <property type="entry name" value="TCP-1-like_intermed_sf"/>
</dbReference>
<dbReference type="AlphaFoldDB" id="A0A1F2P6S4"/>
<dbReference type="NCBIfam" id="NF041083">
    <property type="entry name" value="thermosome_beta"/>
    <property type="match status" value="1"/>
</dbReference>
<keyword evidence="4 5" id="KW-0143">Chaperone</keyword>
<dbReference type="EMBL" id="DRIE01000107">
    <property type="protein sequence ID" value="HEC57488.1"/>
    <property type="molecule type" value="Genomic_DNA"/>
</dbReference>
<dbReference type="Pfam" id="PF00118">
    <property type="entry name" value="Cpn60_TCP1"/>
    <property type="match status" value="1"/>
</dbReference>
<evidence type="ECO:0000313" key="6">
    <source>
        <dbReference type="EMBL" id="HEC57488.1"/>
    </source>
</evidence>
<organism evidence="7 8">
    <name type="scientific">Candidatus Syntropharchaeum butanivorans</name>
    <dbReference type="NCBI Taxonomy" id="1839936"/>
    <lineage>
        <taxon>Archaea</taxon>
        <taxon>Methanobacteriati</taxon>
        <taxon>Methanobacteriota</taxon>
        <taxon>Stenosarchaea group</taxon>
        <taxon>Methanomicrobia</taxon>
        <taxon>Methanosarcinales</taxon>
        <taxon>ANME-2 cluster</taxon>
        <taxon>Candidatus Syntropharchaeum</taxon>
    </lineage>
</organism>
<dbReference type="SUPFAM" id="SSF54849">
    <property type="entry name" value="GroEL-intermediate domain like"/>
    <property type="match status" value="1"/>
</dbReference>
<evidence type="ECO:0000256" key="2">
    <source>
        <dbReference type="ARBA" id="ARBA00022741"/>
    </source>
</evidence>
<accession>A0A1F2P6S4</accession>
<dbReference type="Proteomes" id="UP000185779">
    <property type="component" value="Unassembled WGS sequence"/>
</dbReference>
<dbReference type="STRING" id="1839936.SBU_000156"/>
<dbReference type="InterPro" id="IPR017998">
    <property type="entry name" value="Chaperone_TCP-1"/>
</dbReference>
<comment type="caution">
    <text evidence="7">The sequence shown here is derived from an EMBL/GenBank/DDBJ whole genome shotgun (WGS) entry which is preliminary data.</text>
</comment>
<reference evidence="7 8" key="1">
    <citation type="submission" date="2016-05" db="EMBL/GenBank/DDBJ databases">
        <title>Microbial consortia oxidize butane by reversing methanogenesis.</title>
        <authorList>
            <person name="Laso-Perez R."/>
            <person name="Richter M."/>
            <person name="Wegener G."/>
            <person name="Musat F."/>
        </authorList>
    </citation>
    <scope>NUCLEOTIDE SEQUENCE [LARGE SCALE GENOMIC DNA]</scope>
    <source>
        <strain evidence="7">BOX1</strain>
    </source>
</reference>
<dbReference type="GO" id="GO:0140662">
    <property type="term" value="F:ATP-dependent protein folding chaperone"/>
    <property type="evidence" value="ECO:0007669"/>
    <property type="project" value="InterPro"/>
</dbReference>
<dbReference type="SUPFAM" id="SSF52029">
    <property type="entry name" value="GroEL apical domain-like"/>
    <property type="match status" value="1"/>
</dbReference>
<dbReference type="Gene3D" id="3.50.7.10">
    <property type="entry name" value="GroEL"/>
    <property type="match status" value="1"/>
</dbReference>
<evidence type="ECO:0000256" key="4">
    <source>
        <dbReference type="ARBA" id="ARBA00023186"/>
    </source>
</evidence>
<evidence type="ECO:0000256" key="3">
    <source>
        <dbReference type="ARBA" id="ARBA00022840"/>
    </source>
</evidence>
<name>A0A1F2P6S4_9EURY</name>
<keyword evidence="3 5" id="KW-0067">ATP-binding</keyword>
<dbReference type="PRINTS" id="PR00304">
    <property type="entry name" value="TCOMPLEXTCP1"/>
</dbReference>
<keyword evidence="8" id="KW-1185">Reference proteome</keyword>
<evidence type="ECO:0000256" key="5">
    <source>
        <dbReference type="RuleBase" id="RU004187"/>
    </source>
</evidence>
<keyword evidence="2 5" id="KW-0547">Nucleotide-binding</keyword>
<dbReference type="Gene3D" id="1.10.560.10">
    <property type="entry name" value="GroEL-like equatorial domain"/>
    <property type="match status" value="1"/>
</dbReference>
<protein>
    <submittedName>
        <fullName evidence="7">Thermosome subunit</fullName>
    </submittedName>
</protein>
<dbReference type="InterPro" id="IPR002423">
    <property type="entry name" value="Cpn60/GroEL/TCP-1"/>
</dbReference>
<dbReference type="Gene3D" id="3.30.260.10">
    <property type="entry name" value="TCP-1-like chaperonin intermediate domain"/>
    <property type="match status" value="1"/>
</dbReference>
<dbReference type="GO" id="GO:0005524">
    <property type="term" value="F:ATP binding"/>
    <property type="evidence" value="ECO:0007669"/>
    <property type="project" value="UniProtKB-KW"/>
</dbReference>
<reference evidence="6" key="2">
    <citation type="journal article" date="2020" name="mSystems">
        <title>Genome- and Community-Level Interaction Insights into Carbon Utilization and Element Cycling Functions of Hydrothermarchaeota in Hydrothermal Sediment.</title>
        <authorList>
            <person name="Zhou Z."/>
            <person name="Liu Y."/>
            <person name="Xu W."/>
            <person name="Pan J."/>
            <person name="Luo Z.H."/>
            <person name="Li M."/>
        </authorList>
    </citation>
    <scope>NUCLEOTIDE SEQUENCE [LARGE SCALE GENOMIC DNA]</scope>
    <source>
        <strain evidence="6">HyVt-386</strain>
    </source>
</reference>
<proteinExistence type="inferred from homology"/>
<dbReference type="InterPro" id="IPR027409">
    <property type="entry name" value="GroEL-like_apical_dom_sf"/>
</dbReference>
<evidence type="ECO:0000313" key="8">
    <source>
        <dbReference type="Proteomes" id="UP000185779"/>
    </source>
</evidence>
<dbReference type="InterPro" id="IPR053374">
    <property type="entry name" value="TCP-1_chaperonin"/>
</dbReference>
<evidence type="ECO:0000313" key="7">
    <source>
        <dbReference type="EMBL" id="OFV66863.1"/>
    </source>
</evidence>
<comment type="similarity">
    <text evidence="1 5">Belongs to the TCP-1 chaperonin family.</text>
</comment>
<dbReference type="PANTHER" id="PTHR11353">
    <property type="entry name" value="CHAPERONIN"/>
    <property type="match status" value="1"/>
</dbReference>
<sequence>MDRRFKLDSLLSVDIKKERLSGEAARESCMVAASILSKSFSSQLGPKGLFKLLAEEARPLFISRDAHSLMTGLMLEHPAAKLMVELVNAQDGEVGDGNTSTVIVAGELISRARKLIEEGLNPVTIVEGYRMAAERAEEILNELAVPIMKNDLSAIVNTSLKDYRSDRLSDQIIEVVTRIKEQYGEADTERIAVHAIEGGSLDDSFVVNGATLFGWALPSSRKRVENAKIAILEKPLEIGMSDALSGMRIKDSKELSRCFKEEEELLRSMVNRILHAGANVVVSMGSIDVRAQGMLTHEGVFITHHYPEYNDLRHLARATGAKLVNDILSITSDDLGEAELVEERRIAEEEIIIFDGCKHGSATLIIRGGSKQLADEHKRIVYTAIAGLARTLEDMRALPGGGAIEVELAKRLRAWATRLESKKQLAVEAFADALEAIPRALATNAGLDQIEILTELRRLHKKTPSMGLYVTEDGTKIDDTLEKGVIDPFVVKRQMIHGAVEAAELIILVDGILQDKTREEKLEESQAIERIAEDDEEELPA</sequence>